<evidence type="ECO:0000256" key="3">
    <source>
        <dbReference type="SAM" id="SignalP"/>
    </source>
</evidence>
<keyword evidence="2" id="KW-0378">Hydrolase</keyword>
<accession>A0AAE3R5Q5</accession>
<evidence type="ECO:0000256" key="1">
    <source>
        <dbReference type="ARBA" id="ARBA00008668"/>
    </source>
</evidence>
<keyword evidence="3" id="KW-0732">Signal</keyword>
<evidence type="ECO:0000259" key="5">
    <source>
        <dbReference type="Pfam" id="PF21254"/>
    </source>
</evidence>
<dbReference type="InterPro" id="IPR036514">
    <property type="entry name" value="SGNH_hydro_sf"/>
</dbReference>
<dbReference type="Pfam" id="PF13472">
    <property type="entry name" value="Lipase_GDSL_2"/>
    <property type="match status" value="1"/>
</dbReference>
<dbReference type="Pfam" id="PF21254">
    <property type="entry name" value="AGA-YXIM_GBD"/>
    <property type="match status" value="1"/>
</dbReference>
<gene>
    <name evidence="6" type="ORF">QNI22_14880</name>
</gene>
<dbReference type="PANTHER" id="PTHR43695:SF1">
    <property type="entry name" value="RHAMNOGALACTURONAN ACETYLESTERASE"/>
    <property type="match status" value="1"/>
</dbReference>
<evidence type="ECO:0000313" key="6">
    <source>
        <dbReference type="EMBL" id="MDJ1501949.1"/>
    </source>
</evidence>
<feature type="chain" id="PRO_5042202575" evidence="3">
    <location>
        <begin position="23"/>
        <end position="451"/>
    </location>
</feature>
<organism evidence="6 7">
    <name type="scientific">Xanthocytophaga agilis</name>
    <dbReference type="NCBI Taxonomy" id="3048010"/>
    <lineage>
        <taxon>Bacteria</taxon>
        <taxon>Pseudomonadati</taxon>
        <taxon>Bacteroidota</taxon>
        <taxon>Cytophagia</taxon>
        <taxon>Cytophagales</taxon>
        <taxon>Rhodocytophagaceae</taxon>
        <taxon>Xanthocytophaga</taxon>
    </lineage>
</organism>
<dbReference type="PANTHER" id="PTHR43695">
    <property type="entry name" value="PUTATIVE (AFU_ORTHOLOGUE AFUA_2G17250)-RELATED"/>
    <property type="match status" value="1"/>
</dbReference>
<dbReference type="InterPro" id="IPR008979">
    <property type="entry name" value="Galactose-bd-like_sf"/>
</dbReference>
<feature type="domain" description="Beta-agarase/YXIM esterase-like galactose-binding" evidence="5">
    <location>
        <begin position="36"/>
        <end position="124"/>
    </location>
</feature>
<comment type="caution">
    <text evidence="6">The sequence shown here is derived from an EMBL/GenBank/DDBJ whole genome shotgun (WGS) entry which is preliminary data.</text>
</comment>
<dbReference type="SUPFAM" id="SSF49785">
    <property type="entry name" value="Galactose-binding domain-like"/>
    <property type="match status" value="1"/>
</dbReference>
<dbReference type="SUPFAM" id="SSF52266">
    <property type="entry name" value="SGNH hydrolase"/>
    <property type="match status" value="1"/>
</dbReference>
<dbReference type="Proteomes" id="UP001232063">
    <property type="component" value="Unassembled WGS sequence"/>
</dbReference>
<dbReference type="GO" id="GO:0016788">
    <property type="term" value="F:hydrolase activity, acting on ester bonds"/>
    <property type="evidence" value="ECO:0007669"/>
    <property type="project" value="UniProtKB-ARBA"/>
</dbReference>
<reference evidence="6" key="1">
    <citation type="submission" date="2023-05" db="EMBL/GenBank/DDBJ databases">
        <authorList>
            <person name="Zhang X."/>
        </authorList>
    </citation>
    <scope>NUCLEOTIDE SEQUENCE</scope>
    <source>
        <strain evidence="6">BD1B2-1</strain>
    </source>
</reference>
<comment type="similarity">
    <text evidence="1">Belongs to the 'GDSL' lipolytic enzyme family.</text>
</comment>
<keyword evidence="7" id="KW-1185">Reference proteome</keyword>
<dbReference type="AlphaFoldDB" id="A0AAE3R5Q5"/>
<dbReference type="InterPro" id="IPR037459">
    <property type="entry name" value="RhgT-like"/>
</dbReference>
<dbReference type="RefSeq" id="WP_314511698.1">
    <property type="nucleotide sequence ID" value="NZ_JASJOU010000004.1"/>
</dbReference>
<evidence type="ECO:0000259" key="4">
    <source>
        <dbReference type="Pfam" id="PF13472"/>
    </source>
</evidence>
<dbReference type="EMBL" id="JASJOU010000004">
    <property type="protein sequence ID" value="MDJ1501949.1"/>
    <property type="molecule type" value="Genomic_DNA"/>
</dbReference>
<dbReference type="Gene3D" id="3.40.50.1110">
    <property type="entry name" value="SGNH hydrolase"/>
    <property type="match status" value="1"/>
</dbReference>
<proteinExistence type="inferred from homology"/>
<evidence type="ECO:0000256" key="2">
    <source>
        <dbReference type="ARBA" id="ARBA00022801"/>
    </source>
</evidence>
<sequence length="451" mass="50047">MKIQRDSLWVGLFLCISVAANAQNVAGSGKDSYHVRFDFGSGKVEKGFLPVTPVTLYSKVLGYGFLPEASVQAVSRGGKDALKSDFCTSDNPFFFTVDVPEGNYDVQVTLGDSEGESLTTVKAECRRLMIEKVQTQAGHFVTQTFTVNVRNRRIADTSEVKLKPRELSYLHWDNQLTLEFGNTLPKVCALEITHNKEAATVFLAGNSTVVDQDREPWAAWGQMIPAFFKSGRIAIANHAESGESASSFIKERRLEKILSLMKAGDYLFIEFAHNDQKQTGPNIGPFTSYKKDLKYFISETRKRGGSPVLVTSMHRRNFDSTGHIVNTLGNYPEAMRQVAREENVPLIDLNAMSKTLYEAWGPEKSLKAFVHYPAGSFPGQEKELKDNTHFSTYGAYEIAKCIVVGIKAAKLPIAQYLKENIPAFDPAKPDAVETWSLPLSPLVQVIKPDGN</sequence>
<dbReference type="CDD" id="cd01821">
    <property type="entry name" value="Rhamnogalacturan_acetylesterase_like"/>
    <property type="match status" value="1"/>
</dbReference>
<dbReference type="Gene3D" id="2.60.120.430">
    <property type="entry name" value="Galactose-binding lectin"/>
    <property type="match status" value="1"/>
</dbReference>
<dbReference type="InterPro" id="IPR013830">
    <property type="entry name" value="SGNH_hydro"/>
</dbReference>
<dbReference type="InterPro" id="IPR049033">
    <property type="entry name" value="AGA-YXIM_GBD"/>
</dbReference>
<evidence type="ECO:0000313" key="7">
    <source>
        <dbReference type="Proteomes" id="UP001232063"/>
    </source>
</evidence>
<feature type="domain" description="SGNH hydrolase-type esterase" evidence="4">
    <location>
        <begin position="207"/>
        <end position="357"/>
    </location>
</feature>
<feature type="signal peptide" evidence="3">
    <location>
        <begin position="1"/>
        <end position="22"/>
    </location>
</feature>
<name>A0AAE3R5Q5_9BACT</name>
<protein>
    <submittedName>
        <fullName evidence="6">Rhamnogalacturonan acetylesterase</fullName>
    </submittedName>
</protein>